<organism evidence="2 3">
    <name type="scientific">Dreissena polymorpha</name>
    <name type="common">Zebra mussel</name>
    <name type="synonym">Mytilus polymorpha</name>
    <dbReference type="NCBI Taxonomy" id="45954"/>
    <lineage>
        <taxon>Eukaryota</taxon>
        <taxon>Metazoa</taxon>
        <taxon>Spiralia</taxon>
        <taxon>Lophotrochozoa</taxon>
        <taxon>Mollusca</taxon>
        <taxon>Bivalvia</taxon>
        <taxon>Autobranchia</taxon>
        <taxon>Heteroconchia</taxon>
        <taxon>Euheterodonta</taxon>
        <taxon>Imparidentia</taxon>
        <taxon>Neoheterodontei</taxon>
        <taxon>Myida</taxon>
        <taxon>Dreissenoidea</taxon>
        <taxon>Dreissenidae</taxon>
        <taxon>Dreissena</taxon>
    </lineage>
</organism>
<reference evidence="2" key="1">
    <citation type="journal article" date="2019" name="bioRxiv">
        <title>The Genome of the Zebra Mussel, Dreissena polymorpha: A Resource for Invasive Species Research.</title>
        <authorList>
            <person name="McCartney M.A."/>
            <person name="Auch B."/>
            <person name="Kono T."/>
            <person name="Mallez S."/>
            <person name="Zhang Y."/>
            <person name="Obille A."/>
            <person name="Becker A."/>
            <person name="Abrahante J.E."/>
            <person name="Garbe J."/>
            <person name="Badalamenti J.P."/>
            <person name="Herman A."/>
            <person name="Mangelson H."/>
            <person name="Liachko I."/>
            <person name="Sullivan S."/>
            <person name="Sone E.D."/>
            <person name="Koren S."/>
            <person name="Silverstein K.A.T."/>
            <person name="Beckman K.B."/>
            <person name="Gohl D.M."/>
        </authorList>
    </citation>
    <scope>NUCLEOTIDE SEQUENCE</scope>
    <source>
        <strain evidence="2">Duluth1</strain>
        <tissue evidence="2">Whole animal</tissue>
    </source>
</reference>
<gene>
    <name evidence="2" type="ORF">DPMN_154844</name>
</gene>
<dbReference type="Proteomes" id="UP000828390">
    <property type="component" value="Unassembled WGS sequence"/>
</dbReference>
<comment type="caution">
    <text evidence="2">The sequence shown here is derived from an EMBL/GenBank/DDBJ whole genome shotgun (WGS) entry which is preliminary data.</text>
</comment>
<evidence type="ECO:0000313" key="2">
    <source>
        <dbReference type="EMBL" id="KAH3801197.1"/>
    </source>
</evidence>
<keyword evidence="3" id="KW-1185">Reference proteome</keyword>
<dbReference type="EMBL" id="JAIWYP010000007">
    <property type="protein sequence ID" value="KAH3801197.1"/>
    <property type="molecule type" value="Genomic_DNA"/>
</dbReference>
<name>A0A9D4FSL7_DREPO</name>
<evidence type="ECO:0000256" key="1">
    <source>
        <dbReference type="SAM" id="MobiDB-lite"/>
    </source>
</evidence>
<dbReference type="AlphaFoldDB" id="A0A9D4FSL7"/>
<feature type="region of interest" description="Disordered" evidence="1">
    <location>
        <begin position="32"/>
        <end position="70"/>
    </location>
</feature>
<accession>A0A9D4FSL7</accession>
<evidence type="ECO:0000313" key="3">
    <source>
        <dbReference type="Proteomes" id="UP000828390"/>
    </source>
</evidence>
<reference evidence="2" key="2">
    <citation type="submission" date="2020-11" db="EMBL/GenBank/DDBJ databases">
        <authorList>
            <person name="McCartney M.A."/>
            <person name="Auch B."/>
            <person name="Kono T."/>
            <person name="Mallez S."/>
            <person name="Becker A."/>
            <person name="Gohl D.M."/>
            <person name="Silverstein K.A.T."/>
            <person name="Koren S."/>
            <person name="Bechman K.B."/>
            <person name="Herman A."/>
            <person name="Abrahante J.E."/>
            <person name="Garbe J."/>
        </authorList>
    </citation>
    <scope>NUCLEOTIDE SEQUENCE</scope>
    <source>
        <strain evidence="2">Duluth1</strain>
        <tissue evidence="2">Whole animal</tissue>
    </source>
</reference>
<proteinExistence type="predicted"/>
<protein>
    <submittedName>
        <fullName evidence="2">Uncharacterized protein</fullName>
    </submittedName>
</protein>
<sequence length="70" mass="8532">MARQYQTREAVQTLHDKTRPEEKYHTWLDNTRPNMKHQTYPDKTLPDNTTQKKQYTRRLDVTGPRDQYPN</sequence>